<comment type="pathway">
    <text evidence="5">Purine metabolism; AMP biosynthesis via salvage pathway; AMP from ADP: step 1/1.</text>
</comment>
<name>A0A346Y3T2_9ACTN</name>
<dbReference type="GO" id="GO:0044209">
    <property type="term" value="P:AMP salvage"/>
    <property type="evidence" value="ECO:0007669"/>
    <property type="project" value="UniProtKB-UniRule"/>
</dbReference>
<dbReference type="EMBL" id="CP031165">
    <property type="protein sequence ID" value="AXV09129.1"/>
    <property type="molecule type" value="Genomic_DNA"/>
</dbReference>
<comment type="subcellular location">
    <subcellularLocation>
        <location evidence="5 7">Cytoplasm</location>
    </subcellularLocation>
</comment>
<keyword evidence="9" id="KW-1185">Reference proteome</keyword>
<evidence type="ECO:0000256" key="6">
    <source>
        <dbReference type="RuleBase" id="RU003330"/>
    </source>
</evidence>
<evidence type="ECO:0000256" key="1">
    <source>
        <dbReference type="ARBA" id="ARBA00022679"/>
    </source>
</evidence>
<evidence type="ECO:0000256" key="4">
    <source>
        <dbReference type="ARBA" id="ARBA00022777"/>
    </source>
</evidence>
<evidence type="ECO:0000256" key="7">
    <source>
        <dbReference type="RuleBase" id="RU003331"/>
    </source>
</evidence>
<dbReference type="GO" id="GO:0005737">
    <property type="term" value="C:cytoplasm"/>
    <property type="evidence" value="ECO:0007669"/>
    <property type="project" value="UniProtKB-SubCell"/>
</dbReference>
<feature type="binding site" evidence="5">
    <location>
        <position position="18"/>
    </location>
    <ligand>
        <name>AMP</name>
        <dbReference type="ChEBI" id="CHEBI:456215"/>
    </ligand>
</feature>
<comment type="function">
    <text evidence="5">Catalyzes the reversible transfer of the terminal phosphate group between ATP and AMP. Plays an important role in cellular energy homeostasis and in adenine nucleotide metabolism.</text>
</comment>
<accession>A0A346Y3T2</accession>
<protein>
    <recommendedName>
        <fullName evidence="5 7">Adenylate kinase</fullName>
        <shortName evidence="5">AK</shortName>
        <ecNumber evidence="5 7">2.7.4.3</ecNumber>
    </recommendedName>
    <alternativeName>
        <fullName evidence="5">ATP-AMP transphosphorylase</fullName>
    </alternativeName>
    <alternativeName>
        <fullName evidence="5">ATP:AMP phosphotransferase</fullName>
    </alternativeName>
    <alternativeName>
        <fullName evidence="5">Adenylate monophosphate kinase</fullName>
    </alternativeName>
</protein>
<comment type="similarity">
    <text evidence="5 6">Belongs to the adenylate kinase family.</text>
</comment>
<feature type="region of interest" description="NMP" evidence="5">
    <location>
        <begin position="12"/>
        <end position="41"/>
    </location>
</feature>
<proteinExistence type="inferred from homology"/>
<dbReference type="InterPro" id="IPR027417">
    <property type="entry name" value="P-loop_NTPase"/>
</dbReference>
<dbReference type="NCBIfam" id="NF001381">
    <property type="entry name" value="PRK00279.1-3"/>
    <property type="match status" value="1"/>
</dbReference>
<dbReference type="GO" id="GO:0005524">
    <property type="term" value="F:ATP binding"/>
    <property type="evidence" value="ECO:0007669"/>
    <property type="project" value="UniProtKB-UniRule"/>
</dbReference>
<dbReference type="PROSITE" id="PS00113">
    <property type="entry name" value="ADENYLATE_KINASE"/>
    <property type="match status" value="1"/>
</dbReference>
<dbReference type="KEGG" id="euz:DVS28_a4464"/>
<keyword evidence="2 5" id="KW-0545">Nucleotide biosynthesis</keyword>
<reference evidence="8 9" key="1">
    <citation type="submission" date="2018-09" db="EMBL/GenBank/DDBJ databases">
        <title>Complete genome sequence of Euzebya sp. DY32-46 isolated from seawater of Pacific Ocean.</title>
        <authorList>
            <person name="Xu L."/>
            <person name="Wu Y.-H."/>
            <person name="Xu X.-W."/>
        </authorList>
    </citation>
    <scope>NUCLEOTIDE SEQUENCE [LARGE SCALE GENOMIC DNA]</scope>
    <source>
        <strain evidence="8 9">DY32-46</strain>
    </source>
</reference>
<evidence type="ECO:0000313" key="9">
    <source>
        <dbReference type="Proteomes" id="UP000264006"/>
    </source>
</evidence>
<dbReference type="SUPFAM" id="SSF52540">
    <property type="entry name" value="P-loop containing nucleoside triphosphate hydrolases"/>
    <property type="match status" value="1"/>
</dbReference>
<feature type="binding site" evidence="5">
    <location>
        <begin position="67"/>
        <end position="70"/>
    </location>
    <ligand>
        <name>AMP</name>
        <dbReference type="ChEBI" id="CHEBI:456215"/>
    </ligand>
</feature>
<dbReference type="Pfam" id="PF00406">
    <property type="entry name" value="ADK"/>
    <property type="match status" value="1"/>
</dbReference>
<dbReference type="PRINTS" id="PR00094">
    <property type="entry name" value="ADENYLTKNASE"/>
</dbReference>
<feature type="binding site" evidence="5">
    <location>
        <position position="126"/>
    </location>
    <ligand>
        <name>AMP</name>
        <dbReference type="ChEBI" id="CHEBI:456215"/>
    </ligand>
</feature>
<organism evidence="8 9">
    <name type="scientific">Euzebya pacifica</name>
    <dbReference type="NCBI Taxonomy" id="1608957"/>
    <lineage>
        <taxon>Bacteria</taxon>
        <taxon>Bacillati</taxon>
        <taxon>Actinomycetota</taxon>
        <taxon>Nitriliruptoria</taxon>
        <taxon>Euzebyales</taxon>
    </lineage>
</organism>
<dbReference type="Gene3D" id="3.40.50.300">
    <property type="entry name" value="P-loop containing nucleotide triphosphate hydrolases"/>
    <property type="match status" value="1"/>
</dbReference>
<dbReference type="InterPro" id="IPR000850">
    <property type="entry name" value="Adenylat/UMP-CMP_kin"/>
</dbReference>
<dbReference type="InterPro" id="IPR033690">
    <property type="entry name" value="Adenylat_kinase_CS"/>
</dbReference>
<dbReference type="Proteomes" id="UP000264006">
    <property type="component" value="Chromosome"/>
</dbReference>
<gene>
    <name evidence="5" type="primary">adk</name>
    <name evidence="8" type="ORF">DVS28_a4464</name>
</gene>
<evidence type="ECO:0000256" key="2">
    <source>
        <dbReference type="ARBA" id="ARBA00022727"/>
    </source>
</evidence>
<dbReference type="HAMAP" id="MF_00235">
    <property type="entry name" value="Adenylate_kinase_Adk"/>
    <property type="match status" value="1"/>
</dbReference>
<keyword evidence="4 5" id="KW-0418">Kinase</keyword>
<dbReference type="CDD" id="cd01428">
    <property type="entry name" value="ADK"/>
    <property type="match status" value="1"/>
</dbReference>
<comment type="domain">
    <text evidence="5">Consists of three domains, a large central CORE domain and two small peripheral domains, NMPbind and LID, which undergo movements during catalysis. The LID domain closes over the site of phosphoryl transfer upon ATP binding. Assembling and dissambling the active center during each catalytic cycle provides an effective means to prevent ATP hydrolysis.</text>
</comment>
<feature type="binding site" evidence="5">
    <location>
        <position position="154"/>
    </location>
    <ligand>
        <name>ATP</name>
        <dbReference type="ChEBI" id="CHEBI:30616"/>
    </ligand>
</feature>
<comment type="subunit">
    <text evidence="5 7">Monomer.</text>
</comment>
<dbReference type="EC" id="2.7.4.3" evidence="5 7"/>
<dbReference type="AlphaFoldDB" id="A0A346Y3T2"/>
<keyword evidence="3 5" id="KW-0547">Nucleotide-binding</keyword>
<comment type="catalytic activity">
    <reaction evidence="5 7">
        <text>AMP + ATP = 2 ADP</text>
        <dbReference type="Rhea" id="RHEA:12973"/>
        <dbReference type="ChEBI" id="CHEBI:30616"/>
        <dbReference type="ChEBI" id="CHEBI:456215"/>
        <dbReference type="ChEBI" id="CHEBI:456216"/>
        <dbReference type="EC" id="2.7.4.3"/>
    </reaction>
</comment>
<feature type="binding site" evidence="5">
    <location>
        <position position="74"/>
    </location>
    <ligand>
        <name>AMP</name>
        <dbReference type="ChEBI" id="CHEBI:456215"/>
    </ligand>
</feature>
<evidence type="ECO:0000256" key="3">
    <source>
        <dbReference type="ARBA" id="ARBA00022741"/>
    </source>
</evidence>
<feature type="binding site" evidence="5">
    <location>
        <position position="13"/>
    </location>
    <ligand>
        <name>AMP</name>
        <dbReference type="ChEBI" id="CHEBI:456215"/>
    </ligand>
</feature>
<dbReference type="PANTHER" id="PTHR23359">
    <property type="entry name" value="NUCLEOTIDE KINASE"/>
    <property type="match status" value="1"/>
</dbReference>
<dbReference type="GO" id="GO:0004017">
    <property type="term" value="F:AMP kinase activity"/>
    <property type="evidence" value="ECO:0007669"/>
    <property type="project" value="UniProtKB-UniRule"/>
</dbReference>
<sequence>MISETFAIPHISTGDIFRANVKGETPLGKEAKGYMDKGELVPDSVTNRMVADRLRQPDAENGFLLDGYPRNVAQAHTLNGMLAMLDETLDTVLHFSVPDDELEARIAKRQSEEGRADDDAAVFQRRMREYRAQTEDLIPFYREVGMLVDVDAVGSIDEVQERVLTACRQASTA</sequence>
<dbReference type="UniPathway" id="UPA00588">
    <property type="reaction ID" value="UER00649"/>
</dbReference>
<keyword evidence="5" id="KW-0963">Cytoplasm</keyword>
<evidence type="ECO:0000256" key="5">
    <source>
        <dbReference type="HAMAP-Rule" id="MF_00235"/>
    </source>
</evidence>
<feature type="binding site" evidence="5">
    <location>
        <position position="115"/>
    </location>
    <ligand>
        <name>AMP</name>
        <dbReference type="ChEBI" id="CHEBI:456215"/>
    </ligand>
</feature>
<keyword evidence="1 5" id="KW-0808">Transferase</keyword>
<feature type="binding site" evidence="5">
    <location>
        <begin position="39"/>
        <end position="41"/>
    </location>
    <ligand>
        <name>AMP</name>
        <dbReference type="ChEBI" id="CHEBI:456215"/>
    </ligand>
</feature>
<feature type="binding site" evidence="5">
    <location>
        <position position="109"/>
    </location>
    <ligand>
        <name>ATP</name>
        <dbReference type="ChEBI" id="CHEBI:30616"/>
    </ligand>
</feature>
<comment type="caution">
    <text evidence="5">Lacks conserved residue(s) required for the propagation of feature annotation.</text>
</comment>
<keyword evidence="5 7" id="KW-0067">ATP-binding</keyword>
<evidence type="ECO:0000313" key="8">
    <source>
        <dbReference type="EMBL" id="AXV09129.1"/>
    </source>
</evidence>